<proteinExistence type="predicted"/>
<evidence type="ECO:0000256" key="8">
    <source>
        <dbReference type="ARBA" id="ARBA00023170"/>
    </source>
</evidence>
<dbReference type="Proteomes" id="UP001430953">
    <property type="component" value="Unassembled WGS sequence"/>
</dbReference>
<evidence type="ECO:0000256" key="4">
    <source>
        <dbReference type="ARBA" id="ARBA00022692"/>
    </source>
</evidence>
<keyword evidence="7 10" id="KW-0472">Membrane</keyword>
<dbReference type="GO" id="GO:0004984">
    <property type="term" value="F:olfactory receptor activity"/>
    <property type="evidence" value="ECO:0007669"/>
    <property type="project" value="InterPro"/>
</dbReference>
<evidence type="ECO:0000256" key="2">
    <source>
        <dbReference type="ARBA" id="ARBA00022475"/>
    </source>
</evidence>
<keyword evidence="3" id="KW-0716">Sensory transduction</keyword>
<keyword evidence="4 10" id="KW-0812">Transmembrane</keyword>
<evidence type="ECO:0000256" key="5">
    <source>
        <dbReference type="ARBA" id="ARBA00022725"/>
    </source>
</evidence>
<keyword evidence="12" id="KW-1185">Reference proteome</keyword>
<dbReference type="EMBL" id="JADYXP020000026">
    <property type="protein sequence ID" value="KAL0100527.1"/>
    <property type="molecule type" value="Genomic_DNA"/>
</dbReference>
<dbReference type="Pfam" id="PF02949">
    <property type="entry name" value="7tm_6"/>
    <property type="match status" value="1"/>
</dbReference>
<protein>
    <submittedName>
        <fullName evidence="11">Uncharacterized protein</fullName>
    </submittedName>
</protein>
<sequence>MFSKIFSKQNIFYRAIEIIQDTYSVILLSLFIYFAILFAFYGFRLISCNKIYYAAYSNKWYTMNPKVAEDLLLIMTRGSKPIYLTVGKVCPVTMATFCSLIKTSLGYISVLHTARR</sequence>
<organism evidence="11 12">
    <name type="scientific">Cardiocondyla obscurior</name>
    <dbReference type="NCBI Taxonomy" id="286306"/>
    <lineage>
        <taxon>Eukaryota</taxon>
        <taxon>Metazoa</taxon>
        <taxon>Ecdysozoa</taxon>
        <taxon>Arthropoda</taxon>
        <taxon>Hexapoda</taxon>
        <taxon>Insecta</taxon>
        <taxon>Pterygota</taxon>
        <taxon>Neoptera</taxon>
        <taxon>Endopterygota</taxon>
        <taxon>Hymenoptera</taxon>
        <taxon>Apocrita</taxon>
        <taxon>Aculeata</taxon>
        <taxon>Formicoidea</taxon>
        <taxon>Formicidae</taxon>
        <taxon>Myrmicinae</taxon>
        <taxon>Cardiocondyla</taxon>
    </lineage>
</organism>
<dbReference type="PANTHER" id="PTHR21137">
    <property type="entry name" value="ODORANT RECEPTOR"/>
    <property type="match status" value="1"/>
</dbReference>
<name>A0AAW2EFU9_9HYME</name>
<evidence type="ECO:0000256" key="6">
    <source>
        <dbReference type="ARBA" id="ARBA00022989"/>
    </source>
</evidence>
<dbReference type="PANTHER" id="PTHR21137:SF35">
    <property type="entry name" value="ODORANT RECEPTOR 19A-RELATED"/>
    <property type="match status" value="1"/>
</dbReference>
<dbReference type="GO" id="GO:0005886">
    <property type="term" value="C:plasma membrane"/>
    <property type="evidence" value="ECO:0007669"/>
    <property type="project" value="UniProtKB-SubCell"/>
</dbReference>
<keyword evidence="2" id="KW-1003">Cell membrane</keyword>
<evidence type="ECO:0000313" key="12">
    <source>
        <dbReference type="Proteomes" id="UP001430953"/>
    </source>
</evidence>
<keyword evidence="9" id="KW-0807">Transducer</keyword>
<dbReference type="AlphaFoldDB" id="A0AAW2EFU9"/>
<evidence type="ECO:0000256" key="3">
    <source>
        <dbReference type="ARBA" id="ARBA00022606"/>
    </source>
</evidence>
<evidence type="ECO:0000256" key="7">
    <source>
        <dbReference type="ARBA" id="ARBA00023136"/>
    </source>
</evidence>
<accession>A0AAW2EFU9</accession>
<keyword evidence="5" id="KW-0552">Olfaction</keyword>
<keyword evidence="6 10" id="KW-1133">Transmembrane helix</keyword>
<dbReference type="GO" id="GO:0007165">
    <property type="term" value="P:signal transduction"/>
    <property type="evidence" value="ECO:0007669"/>
    <property type="project" value="UniProtKB-KW"/>
</dbReference>
<evidence type="ECO:0000313" key="11">
    <source>
        <dbReference type="EMBL" id="KAL0100527.1"/>
    </source>
</evidence>
<dbReference type="GO" id="GO:0005549">
    <property type="term" value="F:odorant binding"/>
    <property type="evidence" value="ECO:0007669"/>
    <property type="project" value="InterPro"/>
</dbReference>
<evidence type="ECO:0000256" key="10">
    <source>
        <dbReference type="SAM" id="Phobius"/>
    </source>
</evidence>
<comment type="caution">
    <text evidence="11">The sequence shown here is derived from an EMBL/GenBank/DDBJ whole genome shotgun (WGS) entry which is preliminary data.</text>
</comment>
<evidence type="ECO:0000256" key="9">
    <source>
        <dbReference type="ARBA" id="ARBA00023224"/>
    </source>
</evidence>
<dbReference type="InterPro" id="IPR004117">
    <property type="entry name" value="7tm6_olfct_rcpt"/>
</dbReference>
<gene>
    <name evidence="11" type="ORF">PUN28_019677</name>
</gene>
<reference evidence="11 12" key="1">
    <citation type="submission" date="2023-03" db="EMBL/GenBank/DDBJ databases">
        <title>High recombination rates correlate with genetic variation in Cardiocondyla obscurior ants.</title>
        <authorList>
            <person name="Errbii M."/>
        </authorList>
    </citation>
    <scope>NUCLEOTIDE SEQUENCE [LARGE SCALE GENOMIC DNA]</scope>
    <source>
        <strain evidence="11">Alpha-2009</strain>
        <tissue evidence="11">Whole body</tissue>
    </source>
</reference>
<keyword evidence="8" id="KW-0675">Receptor</keyword>
<evidence type="ECO:0000256" key="1">
    <source>
        <dbReference type="ARBA" id="ARBA00004651"/>
    </source>
</evidence>
<feature type="transmembrane region" description="Helical" evidence="10">
    <location>
        <begin position="21"/>
        <end position="43"/>
    </location>
</feature>
<comment type="subcellular location">
    <subcellularLocation>
        <location evidence="1">Cell membrane</location>
        <topology evidence="1">Multi-pass membrane protein</topology>
    </subcellularLocation>
</comment>